<dbReference type="GeneID" id="69016510"/>
<evidence type="ECO:0000313" key="6">
    <source>
        <dbReference type="Proteomes" id="UP000613401"/>
    </source>
</evidence>
<feature type="transmembrane region" description="Helical" evidence="4">
    <location>
        <begin position="155"/>
        <end position="181"/>
    </location>
</feature>
<evidence type="ECO:0000256" key="3">
    <source>
        <dbReference type="SAM" id="MobiDB-lite"/>
    </source>
</evidence>
<comment type="caution">
    <text evidence="5">The sequence shown here is derived from an EMBL/GenBank/DDBJ whole genome shotgun (WGS) entry which is preliminary data.</text>
</comment>
<reference evidence="5" key="2">
    <citation type="submission" date="2020-03" db="EMBL/GenBank/DDBJ databases">
        <authorList>
            <person name="Fu F.-F."/>
            <person name="Chen J."/>
        </authorList>
    </citation>
    <scope>NUCLEOTIDE SEQUENCE</scope>
    <source>
        <strain evidence="5">Lc1</strain>
    </source>
</reference>
<dbReference type="Pfam" id="PF07690">
    <property type="entry name" value="MFS_1"/>
    <property type="match status" value="1"/>
</dbReference>
<evidence type="ECO:0000256" key="1">
    <source>
        <dbReference type="ARBA" id="ARBA00004141"/>
    </source>
</evidence>
<feature type="transmembrane region" description="Helical" evidence="4">
    <location>
        <begin position="421"/>
        <end position="441"/>
    </location>
</feature>
<dbReference type="GO" id="GO:0022857">
    <property type="term" value="F:transmembrane transporter activity"/>
    <property type="evidence" value="ECO:0007669"/>
    <property type="project" value="InterPro"/>
</dbReference>
<evidence type="ECO:0000256" key="2">
    <source>
        <dbReference type="ARBA" id="ARBA00006727"/>
    </source>
</evidence>
<keyword evidence="4" id="KW-1133">Transmembrane helix</keyword>
<evidence type="ECO:0000256" key="4">
    <source>
        <dbReference type="SAM" id="Phobius"/>
    </source>
</evidence>
<gene>
    <name evidence="5" type="ORF">GCG54_00009377</name>
</gene>
<feature type="transmembrane region" description="Helical" evidence="4">
    <location>
        <begin position="130"/>
        <end position="149"/>
    </location>
</feature>
<dbReference type="PANTHER" id="PTHR11360:SF130">
    <property type="entry name" value="MAJOR FACILITATOR SUPERFAMILY (MFS) PROFILE DOMAIN-CONTAINING PROTEIN-RELATED"/>
    <property type="match status" value="1"/>
</dbReference>
<feature type="transmembrane region" description="Helical" evidence="4">
    <location>
        <begin position="263"/>
        <end position="286"/>
    </location>
</feature>
<keyword evidence="4" id="KW-0472">Membrane</keyword>
<dbReference type="PANTHER" id="PTHR11360">
    <property type="entry name" value="MONOCARBOXYLATE TRANSPORTER"/>
    <property type="match status" value="1"/>
</dbReference>
<reference evidence="5" key="1">
    <citation type="journal article" date="2020" name="Phytopathology">
        <title>Genome sequence and comparative analysis of Colletotrichum gloeosporioides isolated from Liriodendron leaves.</title>
        <authorList>
            <person name="Fu F.F."/>
            <person name="Hao Z."/>
            <person name="Wang P."/>
            <person name="Lu Y."/>
            <person name="Xue L.J."/>
            <person name="Wei G."/>
            <person name="Tian Y."/>
            <person name="Baishi H."/>
            <person name="Xu H."/>
            <person name="Shi J."/>
            <person name="Cheng T."/>
            <person name="Wang G."/>
            <person name="Yi Y."/>
            <person name="Chen J."/>
        </authorList>
    </citation>
    <scope>NUCLEOTIDE SEQUENCE</scope>
    <source>
        <strain evidence="5">Lc1</strain>
    </source>
</reference>
<protein>
    <submittedName>
        <fullName evidence="5">Riboflavin transporter MCH5</fullName>
    </submittedName>
</protein>
<dbReference type="InterPro" id="IPR050327">
    <property type="entry name" value="Proton-linked_MCT"/>
</dbReference>
<feature type="compositionally biased region" description="Polar residues" evidence="3">
    <location>
        <begin position="1"/>
        <end position="11"/>
    </location>
</feature>
<keyword evidence="6" id="KW-1185">Reference proteome</keyword>
<feature type="transmembrane region" description="Helical" evidence="4">
    <location>
        <begin position="298"/>
        <end position="317"/>
    </location>
</feature>
<evidence type="ECO:0000313" key="5">
    <source>
        <dbReference type="EMBL" id="KAF3797404.1"/>
    </source>
</evidence>
<accession>A0A8H4FDW0</accession>
<keyword evidence="4" id="KW-0812">Transmembrane</keyword>
<proteinExistence type="inferred from homology"/>
<feature type="transmembrane region" description="Helical" evidence="4">
    <location>
        <begin position="190"/>
        <end position="210"/>
    </location>
</feature>
<dbReference type="AlphaFoldDB" id="A0A8H4FDW0"/>
<dbReference type="InterPro" id="IPR011701">
    <property type="entry name" value="MFS"/>
</dbReference>
<feature type="transmembrane region" description="Helical" evidence="4">
    <location>
        <begin position="329"/>
        <end position="349"/>
    </location>
</feature>
<feature type="transmembrane region" description="Helical" evidence="4">
    <location>
        <begin position="222"/>
        <end position="242"/>
    </location>
</feature>
<feature type="transmembrane region" description="Helical" evidence="4">
    <location>
        <begin position="63"/>
        <end position="83"/>
    </location>
</feature>
<feature type="transmembrane region" description="Helical" evidence="4">
    <location>
        <begin position="103"/>
        <end position="123"/>
    </location>
</feature>
<dbReference type="RefSeq" id="XP_045256568.1">
    <property type="nucleotide sequence ID" value="XM_045409323.1"/>
</dbReference>
<dbReference type="InterPro" id="IPR036259">
    <property type="entry name" value="MFS_trans_sf"/>
</dbReference>
<feature type="region of interest" description="Disordered" evidence="3">
    <location>
        <begin position="1"/>
        <end position="31"/>
    </location>
</feature>
<feature type="compositionally biased region" description="Basic and acidic residues" evidence="3">
    <location>
        <begin position="12"/>
        <end position="29"/>
    </location>
</feature>
<name>A0A8H4FDW0_COLGL</name>
<feature type="transmembrane region" description="Helical" evidence="4">
    <location>
        <begin position="355"/>
        <end position="380"/>
    </location>
</feature>
<feature type="transmembrane region" description="Helical" evidence="4">
    <location>
        <begin position="392"/>
        <end position="415"/>
    </location>
</feature>
<dbReference type="SUPFAM" id="SSF103473">
    <property type="entry name" value="MFS general substrate transporter"/>
    <property type="match status" value="1"/>
</dbReference>
<dbReference type="Proteomes" id="UP000613401">
    <property type="component" value="Unassembled WGS sequence"/>
</dbReference>
<dbReference type="Gene3D" id="1.20.1250.20">
    <property type="entry name" value="MFS general substrate transporter like domains"/>
    <property type="match status" value="1"/>
</dbReference>
<dbReference type="EMBL" id="WVTB01000117">
    <property type="protein sequence ID" value="KAF3797404.1"/>
    <property type="molecule type" value="Genomic_DNA"/>
</dbReference>
<comment type="subcellular location">
    <subcellularLocation>
        <location evidence="1">Membrane</location>
        <topology evidence="1">Multi-pass membrane protein</topology>
    </subcellularLocation>
</comment>
<sequence>MTAQEAQSGKMDSTDKETRSDSSRNHGLVDVEAAATESRVGRVLSRIASVPTTDPGPPPDGGYSAWMAALAAHFIFMDTWGFINSFGVFQTYYVELLKRPPADVSWIGSIQVFLLFFIGAFSGRFTDAGYFRPLFLCGSFLILLGTFATSWCTQYWQILLSHGVCVGLGNGLSFCPTLAVLSTYFDKRRAVAIGIAAVGSASGGLVFPSTVRQLLPSAGFPWAMRTLGFIQLATLTIGFIFLKPRLPPRKKAQLVDLRAFQELEYSFYAAGGFFSFMGVYFAFYYAGSYSRDELGFSYPNSLNLLLILNGIGFIGRLVPNWFADKVGTITVFTPMAFLSGVLTYCWIAVKTPTGLYIWTVVFGFVGNAVQALFPAGVSALTTDPSKQGTRIGMIFTIVSFAVLSGPPIAGAIITACGGRYYGAQAFAGSCLMIGTFFLALARVVKTKKKGEGWFAKI</sequence>
<comment type="similarity">
    <text evidence="2">Belongs to the major facilitator superfamily. Monocarboxylate porter (TC 2.A.1.13) family.</text>
</comment>
<dbReference type="GO" id="GO:0016020">
    <property type="term" value="C:membrane"/>
    <property type="evidence" value="ECO:0007669"/>
    <property type="project" value="UniProtKB-SubCell"/>
</dbReference>
<organism evidence="5 6">
    <name type="scientific">Colletotrichum gloeosporioides</name>
    <name type="common">Anthracnose fungus</name>
    <name type="synonym">Glomerella cingulata</name>
    <dbReference type="NCBI Taxonomy" id="474922"/>
    <lineage>
        <taxon>Eukaryota</taxon>
        <taxon>Fungi</taxon>
        <taxon>Dikarya</taxon>
        <taxon>Ascomycota</taxon>
        <taxon>Pezizomycotina</taxon>
        <taxon>Sordariomycetes</taxon>
        <taxon>Hypocreomycetidae</taxon>
        <taxon>Glomerellales</taxon>
        <taxon>Glomerellaceae</taxon>
        <taxon>Colletotrichum</taxon>
        <taxon>Colletotrichum gloeosporioides species complex</taxon>
    </lineage>
</organism>